<gene>
    <name evidence="2" type="ORF">GOBAR_AA15807</name>
</gene>
<name>A0A2P5XNF0_GOSBA</name>
<feature type="compositionally biased region" description="Gly residues" evidence="1">
    <location>
        <begin position="78"/>
        <end position="92"/>
    </location>
</feature>
<dbReference type="Proteomes" id="UP000239757">
    <property type="component" value="Unassembled WGS sequence"/>
</dbReference>
<evidence type="ECO:0000256" key="1">
    <source>
        <dbReference type="SAM" id="MobiDB-lite"/>
    </source>
</evidence>
<dbReference type="EMBL" id="KZ664539">
    <property type="protein sequence ID" value="PPS04856.1"/>
    <property type="molecule type" value="Genomic_DNA"/>
</dbReference>
<organism evidence="2 3">
    <name type="scientific">Gossypium barbadense</name>
    <name type="common">Sea Island cotton</name>
    <name type="synonym">Hibiscus barbadensis</name>
    <dbReference type="NCBI Taxonomy" id="3634"/>
    <lineage>
        <taxon>Eukaryota</taxon>
        <taxon>Viridiplantae</taxon>
        <taxon>Streptophyta</taxon>
        <taxon>Embryophyta</taxon>
        <taxon>Tracheophyta</taxon>
        <taxon>Spermatophyta</taxon>
        <taxon>Magnoliopsida</taxon>
        <taxon>eudicotyledons</taxon>
        <taxon>Gunneridae</taxon>
        <taxon>Pentapetalae</taxon>
        <taxon>rosids</taxon>
        <taxon>malvids</taxon>
        <taxon>Malvales</taxon>
        <taxon>Malvaceae</taxon>
        <taxon>Malvoideae</taxon>
        <taxon>Gossypium</taxon>
    </lineage>
</organism>
<reference evidence="2 3" key="1">
    <citation type="submission" date="2015-01" db="EMBL/GenBank/DDBJ databases">
        <title>Genome of allotetraploid Gossypium barbadense reveals genomic plasticity and fiber elongation in cotton evolution.</title>
        <authorList>
            <person name="Chen X."/>
            <person name="Liu X."/>
            <person name="Zhao B."/>
            <person name="Zheng H."/>
            <person name="Hu Y."/>
            <person name="Lu G."/>
            <person name="Yang C."/>
            <person name="Chen J."/>
            <person name="Shan C."/>
            <person name="Zhang L."/>
            <person name="Zhou Y."/>
            <person name="Wang L."/>
            <person name="Guo W."/>
            <person name="Bai Y."/>
            <person name="Ruan J."/>
            <person name="Shangguan X."/>
            <person name="Mao Y."/>
            <person name="Jiang J."/>
            <person name="Zhu Y."/>
            <person name="Lei J."/>
            <person name="Kang H."/>
            <person name="Chen S."/>
            <person name="He X."/>
            <person name="Wang R."/>
            <person name="Wang Y."/>
            <person name="Chen J."/>
            <person name="Wang L."/>
            <person name="Yu S."/>
            <person name="Wang B."/>
            <person name="Wei J."/>
            <person name="Song S."/>
            <person name="Lu X."/>
            <person name="Gao Z."/>
            <person name="Gu W."/>
            <person name="Deng X."/>
            <person name="Ma D."/>
            <person name="Wang S."/>
            <person name="Liang W."/>
            <person name="Fang L."/>
            <person name="Cai C."/>
            <person name="Zhu X."/>
            <person name="Zhou B."/>
            <person name="Zhang Y."/>
            <person name="Chen Z."/>
            <person name="Xu S."/>
            <person name="Zhu R."/>
            <person name="Wang S."/>
            <person name="Zhang T."/>
            <person name="Zhao G."/>
        </authorList>
    </citation>
    <scope>NUCLEOTIDE SEQUENCE [LARGE SCALE GENOMIC DNA]</scope>
    <source>
        <strain evidence="3">cv. Xinhai21</strain>
        <tissue evidence="2">Leaf</tissue>
    </source>
</reference>
<feature type="region of interest" description="Disordered" evidence="1">
    <location>
        <begin position="51"/>
        <end position="93"/>
    </location>
</feature>
<dbReference type="AlphaFoldDB" id="A0A2P5XNF0"/>
<sequence length="111" mass="11775">MGYKCIQCGARGGDHYRCLRLKKESVRGLDWQVGPLIGCVRRLVGARRARARGGGAGRGRGARARARAARWGRRGAAGAPGGPPRRGGGGRGVAARWWGLGRRGLAVSWSE</sequence>
<proteinExistence type="predicted"/>
<evidence type="ECO:0000313" key="2">
    <source>
        <dbReference type="EMBL" id="PPS04856.1"/>
    </source>
</evidence>
<evidence type="ECO:0000313" key="3">
    <source>
        <dbReference type="Proteomes" id="UP000239757"/>
    </source>
</evidence>
<accession>A0A2P5XNF0</accession>
<feature type="compositionally biased region" description="Basic residues" evidence="1">
    <location>
        <begin position="60"/>
        <end position="73"/>
    </location>
</feature>
<protein>
    <submittedName>
        <fullName evidence="2">Uncharacterized protein</fullName>
    </submittedName>
</protein>